<evidence type="ECO:0000313" key="2">
    <source>
        <dbReference type="Proteomes" id="UP001446871"/>
    </source>
</evidence>
<organism evidence="1 2">
    <name type="scientific">Apiospora saccharicola</name>
    <dbReference type="NCBI Taxonomy" id="335842"/>
    <lineage>
        <taxon>Eukaryota</taxon>
        <taxon>Fungi</taxon>
        <taxon>Dikarya</taxon>
        <taxon>Ascomycota</taxon>
        <taxon>Pezizomycotina</taxon>
        <taxon>Sordariomycetes</taxon>
        <taxon>Xylariomycetidae</taxon>
        <taxon>Amphisphaeriales</taxon>
        <taxon>Apiosporaceae</taxon>
        <taxon>Apiospora</taxon>
    </lineage>
</organism>
<dbReference type="PANTHER" id="PTHR33112">
    <property type="entry name" value="DOMAIN PROTEIN, PUTATIVE-RELATED"/>
    <property type="match status" value="1"/>
</dbReference>
<name>A0ABR1UKR6_9PEZI</name>
<proteinExistence type="predicted"/>
<accession>A0ABR1UKR6</accession>
<dbReference type="PANTHER" id="PTHR33112:SF9">
    <property type="entry name" value="HETEROKARYON INCOMPATIBILITY DOMAIN-CONTAINING PROTEIN"/>
    <property type="match status" value="1"/>
</dbReference>
<reference evidence="1 2" key="1">
    <citation type="submission" date="2023-01" db="EMBL/GenBank/DDBJ databases">
        <title>Analysis of 21 Apiospora genomes using comparative genomics revels a genus with tremendous synthesis potential of carbohydrate active enzymes and secondary metabolites.</title>
        <authorList>
            <person name="Sorensen T."/>
        </authorList>
    </citation>
    <scope>NUCLEOTIDE SEQUENCE [LARGE SCALE GENOMIC DNA]</scope>
    <source>
        <strain evidence="1 2">CBS 83171</strain>
    </source>
</reference>
<dbReference type="Proteomes" id="UP001446871">
    <property type="component" value="Unassembled WGS sequence"/>
</dbReference>
<evidence type="ECO:0000313" key="1">
    <source>
        <dbReference type="EMBL" id="KAK8059503.1"/>
    </source>
</evidence>
<protein>
    <submittedName>
        <fullName evidence="1">Uncharacterized protein</fullName>
    </submittedName>
</protein>
<sequence>MGLCCKHIRAHLGDQDSDKLVALSGLAKRMKKIVKSQYLAGLWLRDLLRQLLWIPYDRDHGMDKLHKIRPTQYRAPSWSWASAATFITTAENRLTNLDTIYVAIEEAQVQPAAGQDDTGQLVGGHIRLTGAPIAAELVRPIGIGRLGNLELNVNGKICEAIIRSDAPVVACPVTATLLPTIRGDVDGEDRIRALLHDAVEGKPQGWYRRFGTLSTRVKSHDAVDDILARISDPSLCDASLCLEGSPGTIMLI</sequence>
<dbReference type="EMBL" id="JAQQWM010000006">
    <property type="protein sequence ID" value="KAK8059503.1"/>
    <property type="molecule type" value="Genomic_DNA"/>
</dbReference>
<keyword evidence="2" id="KW-1185">Reference proteome</keyword>
<comment type="caution">
    <text evidence="1">The sequence shown here is derived from an EMBL/GenBank/DDBJ whole genome shotgun (WGS) entry which is preliminary data.</text>
</comment>
<gene>
    <name evidence="1" type="ORF">PG996_009433</name>
</gene>